<keyword evidence="5" id="KW-1185">Reference proteome</keyword>
<dbReference type="KEGG" id="psd:DSC_05015"/>
<dbReference type="PANTHER" id="PTHR40940">
    <property type="entry name" value="PROTEIN BATD-RELATED"/>
    <property type="match status" value="1"/>
</dbReference>
<feature type="compositionally biased region" description="Pro residues" evidence="1">
    <location>
        <begin position="577"/>
        <end position="586"/>
    </location>
</feature>
<sequence length="586" mass="62389">MRAAAFGQAHGQRAAACLSSRVVLALVLLLASAAPALAATRAWLDRSRTAMGQPVVLNIESDQDIGQPDLAPLQRDFEVVDTSSSRRMEMVNGRVSRSTLLAITLQPRRTGELSVPALDIQGQRTPILGLRVTEAPAAQPGNANAYIETVVDDLTPYVQQTVGVTLRLYYAVPLVSGQLDIDPPQGTSLQRVGDDVQSTREVNGRRYSVVERRFLLVPDRSGNLTLPAARFSGRGAGGGGLFDSMLGMGQRSDLSAVGQEQTLHVQAQPADAPQPWLPLADLRLRYASTPRQLKAGQASSFAVEATARGATRAQLPELPTPRVDGAQVFAEPPQFAESFDGPTPVVKVTRQYSLVPNGAGRLALPGLKMDWWDVKADRARTASLPDLQLEVAAGSGSFADATLPQPAAASVPTGVQDSGRQDSSVVTATAPASGLRDPRLWMLAACGFALLWLLTLGWIFLRARRAPTRAVARVAPAPAPAPEARARFGLPDLRRALDTGTLDEVGQVLVGMAPPPARDLDAVAARLADPAQRRALDSLRRARWAGGDGTQARTALREAFAGGPRWISPRAGTTDPDPLPPLYPQR</sequence>
<dbReference type="Pfam" id="PF13584">
    <property type="entry name" value="BatD"/>
    <property type="match status" value="1"/>
</dbReference>
<evidence type="ECO:0000313" key="5">
    <source>
        <dbReference type="Proteomes" id="UP000005870"/>
    </source>
</evidence>
<accession>G7UPW6</accession>
<dbReference type="STRING" id="1045855.DSC_05015"/>
<evidence type="ECO:0000256" key="3">
    <source>
        <dbReference type="SAM" id="SignalP"/>
    </source>
</evidence>
<evidence type="ECO:0000256" key="2">
    <source>
        <dbReference type="SAM" id="Phobius"/>
    </source>
</evidence>
<feature type="transmembrane region" description="Helical" evidence="2">
    <location>
        <begin position="440"/>
        <end position="461"/>
    </location>
</feature>
<feature type="chain" id="PRO_5003504216" description="Protein BatD" evidence="3">
    <location>
        <begin position="39"/>
        <end position="586"/>
    </location>
</feature>
<protein>
    <recommendedName>
        <fullName evidence="6">Protein BatD</fullName>
    </recommendedName>
</protein>
<dbReference type="RefSeq" id="WP_014159833.1">
    <property type="nucleotide sequence ID" value="NC_016147.2"/>
</dbReference>
<dbReference type="Proteomes" id="UP000005870">
    <property type="component" value="Chromosome"/>
</dbReference>
<dbReference type="PANTHER" id="PTHR40940:SF1">
    <property type="entry name" value="PROTEIN BATD"/>
    <property type="match status" value="1"/>
</dbReference>
<dbReference type="HOGENOM" id="CLU_031701_1_0_6"/>
<dbReference type="EMBL" id="CP003093">
    <property type="protein sequence ID" value="AER55656.1"/>
    <property type="molecule type" value="Genomic_DNA"/>
</dbReference>
<keyword evidence="2" id="KW-0472">Membrane</keyword>
<evidence type="ECO:0000313" key="4">
    <source>
        <dbReference type="EMBL" id="AER55656.1"/>
    </source>
</evidence>
<keyword evidence="2" id="KW-1133">Transmembrane helix</keyword>
<evidence type="ECO:0000256" key="1">
    <source>
        <dbReference type="SAM" id="MobiDB-lite"/>
    </source>
</evidence>
<dbReference type="InterPro" id="IPR025738">
    <property type="entry name" value="BatD"/>
</dbReference>
<gene>
    <name evidence="4" type="ordered locus">DSC_05015</name>
</gene>
<reference evidence="4 5" key="1">
    <citation type="journal article" date="2012" name="J. Bacteriol.">
        <title>Complete Genome Sequence of the BTEX-Degrading Bacterium Pseudoxanthomonas spadix BD-a59.</title>
        <authorList>
            <person name="Lee S.H."/>
            <person name="Jin H.M."/>
            <person name="Lee H.J."/>
            <person name="Kim J.M."/>
            <person name="Jeon C.O."/>
        </authorList>
    </citation>
    <scope>NUCLEOTIDE SEQUENCE [LARGE SCALE GENOMIC DNA]</scope>
    <source>
        <strain evidence="4 5">BD-a59</strain>
    </source>
</reference>
<organism evidence="4 5">
    <name type="scientific">Pseudoxanthomonas spadix (strain BD-a59)</name>
    <dbReference type="NCBI Taxonomy" id="1045855"/>
    <lineage>
        <taxon>Bacteria</taxon>
        <taxon>Pseudomonadati</taxon>
        <taxon>Pseudomonadota</taxon>
        <taxon>Gammaproteobacteria</taxon>
        <taxon>Lysobacterales</taxon>
        <taxon>Lysobacteraceae</taxon>
        <taxon>Pseudoxanthomonas</taxon>
    </lineage>
</organism>
<evidence type="ECO:0008006" key="6">
    <source>
        <dbReference type="Google" id="ProtNLM"/>
    </source>
</evidence>
<proteinExistence type="predicted"/>
<keyword evidence="2" id="KW-0812">Transmembrane</keyword>
<dbReference type="eggNOG" id="COG0457">
    <property type="taxonomic scope" value="Bacteria"/>
</dbReference>
<name>G7UPW6_PSEUP</name>
<dbReference type="AlphaFoldDB" id="G7UPW6"/>
<feature type="signal peptide" evidence="3">
    <location>
        <begin position="1"/>
        <end position="38"/>
    </location>
</feature>
<dbReference type="OrthoDB" id="5293418at2"/>
<keyword evidence="3" id="KW-0732">Signal</keyword>
<feature type="region of interest" description="Disordered" evidence="1">
    <location>
        <begin position="561"/>
        <end position="586"/>
    </location>
</feature>